<dbReference type="Gene3D" id="2.60.120.950">
    <property type="entry name" value="Circovirus capsid protein"/>
    <property type="match status" value="1"/>
</dbReference>
<evidence type="ECO:0000256" key="10">
    <source>
        <dbReference type="ARBA" id="ARBA00022804"/>
    </source>
</evidence>
<dbReference type="GO" id="GO:0003677">
    <property type="term" value="F:DNA binding"/>
    <property type="evidence" value="ECO:0007669"/>
    <property type="project" value="UniProtKB-KW"/>
</dbReference>
<comment type="subunit">
    <text evidence="15">Homomultimer. Assembles in the nucleus, presumably in an immature form, then migrates to the cytoplasm once assembled as mature virion. Interacts with Rep; this interaction relocates Rep into the nucleus.</text>
</comment>
<dbReference type="Pfam" id="PF02443">
    <property type="entry name" value="Circo_capsid"/>
    <property type="match status" value="1"/>
</dbReference>
<evidence type="ECO:0000256" key="11">
    <source>
        <dbReference type="ARBA" id="ARBA00022844"/>
    </source>
</evidence>
<evidence type="ECO:0000256" key="15">
    <source>
        <dbReference type="ARBA" id="ARBA00046863"/>
    </source>
</evidence>
<evidence type="ECO:0000256" key="4">
    <source>
        <dbReference type="ARBA" id="ARBA00022431"/>
    </source>
</evidence>
<dbReference type="GO" id="GO:0042025">
    <property type="term" value="C:host cell nucleus"/>
    <property type="evidence" value="ECO:0007669"/>
    <property type="project" value="UniProtKB-SubCell"/>
</dbReference>
<dbReference type="InterPro" id="IPR038652">
    <property type="entry name" value="Circovirus_capsid_sf"/>
</dbReference>
<dbReference type="GO" id="GO:0075509">
    <property type="term" value="P:endocytosis involved in viral entry into host cell"/>
    <property type="evidence" value="ECO:0007669"/>
    <property type="project" value="UniProtKB-KW"/>
</dbReference>
<evidence type="ECO:0000256" key="9">
    <source>
        <dbReference type="ARBA" id="ARBA00022595"/>
    </source>
</evidence>
<accession>A0A8K1UFD6</accession>
<keyword evidence="5" id="KW-1163">Viral penetration into host nucleus</keyword>
<dbReference type="GO" id="GO:0075732">
    <property type="term" value="P:viral penetration into host nucleus"/>
    <property type="evidence" value="ECO:0007669"/>
    <property type="project" value="UniProtKB-KW"/>
</dbReference>
<protein>
    <submittedName>
        <fullName evidence="17">Capsid protein</fullName>
    </submittedName>
</protein>
<feature type="compositionally biased region" description="Basic residues" evidence="16">
    <location>
        <begin position="13"/>
        <end position="41"/>
    </location>
</feature>
<keyword evidence="11" id="KW-0946">Virion</keyword>
<keyword evidence="14" id="KW-1160">Virus entry into host cell</keyword>
<keyword evidence="9" id="KW-1162">Viral penetration into host cytoplasm</keyword>
<dbReference type="SUPFAM" id="SSF88633">
    <property type="entry name" value="Positive stranded ssRNA viruses"/>
    <property type="match status" value="1"/>
</dbReference>
<evidence type="ECO:0000256" key="12">
    <source>
        <dbReference type="ARBA" id="ARBA00022890"/>
    </source>
</evidence>
<keyword evidence="6" id="KW-0167">Capsid protein</keyword>
<evidence type="ECO:0000256" key="7">
    <source>
        <dbReference type="ARBA" id="ARBA00022562"/>
    </source>
</evidence>
<keyword evidence="4" id="KW-1140">T=1 icosahedral capsid protein</keyword>
<keyword evidence="13" id="KW-0238">DNA-binding</keyword>
<dbReference type="GO" id="GO:0019062">
    <property type="term" value="P:virion attachment to host cell"/>
    <property type="evidence" value="ECO:0007669"/>
    <property type="project" value="UniProtKB-KW"/>
</dbReference>
<keyword evidence="10" id="KW-1161">Viral attachment to host cell</keyword>
<evidence type="ECO:0000256" key="6">
    <source>
        <dbReference type="ARBA" id="ARBA00022561"/>
    </source>
</evidence>
<evidence type="ECO:0000256" key="5">
    <source>
        <dbReference type="ARBA" id="ARBA00022524"/>
    </source>
</evidence>
<dbReference type="GO" id="GO:0019069">
    <property type="term" value="P:viral capsid assembly"/>
    <property type="evidence" value="ECO:0007669"/>
    <property type="project" value="InterPro"/>
</dbReference>
<feature type="region of interest" description="Disordered" evidence="16">
    <location>
        <begin position="1"/>
        <end position="44"/>
    </location>
</feature>
<keyword evidence="18" id="KW-1185">Reference proteome</keyword>
<dbReference type="GeneID" id="80544136"/>
<organism evidence="17 18">
    <name type="scientific">robinz virus RP_526</name>
    <dbReference type="NCBI Taxonomy" id="2886399"/>
    <lineage>
        <taxon>Viruses</taxon>
        <taxon>Monodnaviria</taxon>
        <taxon>Shotokuvirae</taxon>
        <taxon>Cressdnaviricota</taxon>
        <taxon>Arfiviricetes</taxon>
        <taxon>Cirlivirales</taxon>
        <taxon>Circoviridae</taxon>
        <taxon>Cyclovirus</taxon>
        <taxon>Cyclovirus punarinta</taxon>
    </lineage>
</organism>
<keyword evidence="12" id="KW-1164">Virus endocytosis by host</keyword>
<dbReference type="KEGG" id="vg:80544136"/>
<name>A0A8K1UFD6_9CIRC</name>
<keyword evidence="7" id="KW-1048">Host nucleus</keyword>
<sequence length="224" mass="25594">MRFTGMRRNPFNRNRRSRFSRTRRMGRRQFRSRRFRPRRNRSNGNFFCKGKTSITIVVAGTGTQLQIVPTINGFVEFNNLKNNFEAYKIRKVKVKITPRANTSYPGGVYCGNYISAPYHKPVTTSTVTEESLLSIDKSRVYSGFATSTRSYVPAILELVLVSTGATPTTQASKTCWKPRIEINGTSSFDIPHFCGLYYFSGQNQYDVETTVMVEFINQKNSTLT</sequence>
<dbReference type="GO" id="GO:0039615">
    <property type="term" value="C:T=1 icosahedral viral capsid"/>
    <property type="evidence" value="ECO:0007669"/>
    <property type="project" value="UniProtKB-KW"/>
</dbReference>
<dbReference type="GO" id="GO:0043657">
    <property type="term" value="C:host cell"/>
    <property type="evidence" value="ECO:0007669"/>
    <property type="project" value="GOC"/>
</dbReference>
<evidence type="ECO:0000256" key="3">
    <source>
        <dbReference type="ARBA" id="ARBA00010301"/>
    </source>
</evidence>
<dbReference type="InterPro" id="IPR003383">
    <property type="entry name" value="Circovirus_capsid"/>
</dbReference>
<comment type="similarity">
    <text evidence="3">Belongs to the circoviridae capsid protein family.</text>
</comment>
<dbReference type="EMBL" id="MZ350966">
    <property type="protein sequence ID" value="UDN67411.1"/>
    <property type="molecule type" value="Genomic_DNA"/>
</dbReference>
<evidence type="ECO:0000256" key="16">
    <source>
        <dbReference type="SAM" id="MobiDB-lite"/>
    </source>
</evidence>
<evidence type="ECO:0000256" key="13">
    <source>
        <dbReference type="ARBA" id="ARBA00023125"/>
    </source>
</evidence>
<evidence type="ECO:0000256" key="14">
    <source>
        <dbReference type="ARBA" id="ARBA00023296"/>
    </source>
</evidence>
<evidence type="ECO:0000256" key="8">
    <source>
        <dbReference type="ARBA" id="ARBA00022581"/>
    </source>
</evidence>
<reference evidence="17 18" key="1">
    <citation type="submission" date="2021-06" db="EMBL/GenBank/DDBJ databases">
        <authorList>
            <person name="Custer J.M."/>
            <person name="Kraberger S."/>
            <person name="White R."/>
            <person name="Taylor H."/>
            <person name="Schmidlin K."/>
            <person name="Fontenele R."/>
            <person name="Stainton D."/>
            <person name="Briskie J.V."/>
            <person name="Varsani A."/>
        </authorList>
    </citation>
    <scope>NUCLEOTIDE SEQUENCE [LARGE SCALE GENOMIC DNA]</scope>
    <source>
        <strain evidence="17">RP_526</strain>
    </source>
</reference>
<keyword evidence="8" id="KW-0945">Host-virus interaction</keyword>
<dbReference type="Proteomes" id="UP001157332">
    <property type="component" value="Segment"/>
</dbReference>
<proteinExistence type="inferred from homology"/>
<comment type="subcellular location">
    <subcellularLocation>
        <location evidence="1">Host nucleus</location>
    </subcellularLocation>
    <subcellularLocation>
        <location evidence="2">Virion</location>
    </subcellularLocation>
</comment>
<evidence type="ECO:0000256" key="1">
    <source>
        <dbReference type="ARBA" id="ARBA00004147"/>
    </source>
</evidence>
<evidence type="ECO:0000313" key="18">
    <source>
        <dbReference type="Proteomes" id="UP001157332"/>
    </source>
</evidence>
<dbReference type="RefSeq" id="YP_010805254.1">
    <property type="nucleotide sequence ID" value="NC_077133.1"/>
</dbReference>
<evidence type="ECO:0000256" key="2">
    <source>
        <dbReference type="ARBA" id="ARBA00004328"/>
    </source>
</evidence>
<evidence type="ECO:0000313" key="17">
    <source>
        <dbReference type="EMBL" id="UDN67411.1"/>
    </source>
</evidence>